<organism evidence="11 12">
    <name type="scientific">Eiseniibacteriota bacterium</name>
    <dbReference type="NCBI Taxonomy" id="2212470"/>
    <lineage>
        <taxon>Bacteria</taxon>
        <taxon>Candidatus Eiseniibacteriota</taxon>
    </lineage>
</organism>
<evidence type="ECO:0000256" key="7">
    <source>
        <dbReference type="ARBA" id="ARBA00022741"/>
    </source>
</evidence>
<keyword evidence="11" id="KW-0808">Transferase</keyword>
<comment type="caution">
    <text evidence="11">The sequence shown here is derived from an EMBL/GenBank/DDBJ whole genome shotgun (WGS) entry which is preliminary data.</text>
</comment>
<dbReference type="GO" id="GO:0005737">
    <property type="term" value="C:cytoplasm"/>
    <property type="evidence" value="ECO:0007669"/>
    <property type="project" value="UniProtKB-SubCell"/>
</dbReference>
<evidence type="ECO:0000256" key="4">
    <source>
        <dbReference type="ARBA" id="ARBA00022490"/>
    </source>
</evidence>
<dbReference type="PANTHER" id="PTHR33540:SF2">
    <property type="entry name" value="TRNA THREONYLCARBAMOYLADENOSINE BIOSYNTHESIS PROTEIN TSAE"/>
    <property type="match status" value="1"/>
</dbReference>
<evidence type="ECO:0000256" key="2">
    <source>
        <dbReference type="ARBA" id="ARBA00007599"/>
    </source>
</evidence>
<dbReference type="SUPFAM" id="SSF52540">
    <property type="entry name" value="P-loop containing nucleoside triphosphate hydrolases"/>
    <property type="match status" value="1"/>
</dbReference>
<keyword evidence="7" id="KW-0547">Nucleotide-binding</keyword>
<dbReference type="InterPro" id="IPR003442">
    <property type="entry name" value="T6A_TsaE"/>
</dbReference>
<dbReference type="InterPro" id="IPR027417">
    <property type="entry name" value="P-loop_NTPase"/>
</dbReference>
<evidence type="ECO:0000313" key="11">
    <source>
        <dbReference type="EMBL" id="TMQ72462.1"/>
    </source>
</evidence>
<evidence type="ECO:0000256" key="1">
    <source>
        <dbReference type="ARBA" id="ARBA00004496"/>
    </source>
</evidence>
<reference evidence="11 12" key="1">
    <citation type="journal article" date="2019" name="Nat. Microbiol.">
        <title>Mediterranean grassland soil C-N compound turnover is dependent on rainfall and depth, and is mediated by genomically divergent microorganisms.</title>
        <authorList>
            <person name="Diamond S."/>
            <person name="Andeer P.F."/>
            <person name="Li Z."/>
            <person name="Crits-Christoph A."/>
            <person name="Burstein D."/>
            <person name="Anantharaman K."/>
            <person name="Lane K.R."/>
            <person name="Thomas B.C."/>
            <person name="Pan C."/>
            <person name="Northen T.R."/>
            <person name="Banfield J.F."/>
        </authorList>
    </citation>
    <scope>NUCLEOTIDE SEQUENCE [LARGE SCALE GENOMIC DNA]</scope>
    <source>
        <strain evidence="11">WS_11</strain>
    </source>
</reference>
<dbReference type="PANTHER" id="PTHR33540">
    <property type="entry name" value="TRNA THREONYLCARBAMOYLADENOSINE BIOSYNTHESIS PROTEIN TSAE"/>
    <property type="match status" value="1"/>
</dbReference>
<gene>
    <name evidence="11" type="primary">tsaE</name>
    <name evidence="11" type="ORF">E6K81_07375</name>
</gene>
<dbReference type="Pfam" id="PF02367">
    <property type="entry name" value="TsaE"/>
    <property type="match status" value="1"/>
</dbReference>
<protein>
    <recommendedName>
        <fullName evidence="3">tRNA threonylcarbamoyladenosine biosynthesis protein TsaE</fullName>
    </recommendedName>
    <alternativeName>
        <fullName evidence="10">t(6)A37 threonylcarbamoyladenosine biosynthesis protein TsaE</fullName>
    </alternativeName>
</protein>
<evidence type="ECO:0000256" key="5">
    <source>
        <dbReference type="ARBA" id="ARBA00022694"/>
    </source>
</evidence>
<comment type="similarity">
    <text evidence="2">Belongs to the TsaE family.</text>
</comment>
<dbReference type="GO" id="GO:0046872">
    <property type="term" value="F:metal ion binding"/>
    <property type="evidence" value="ECO:0007669"/>
    <property type="project" value="UniProtKB-KW"/>
</dbReference>
<accession>A0A538U993</accession>
<dbReference type="AlphaFoldDB" id="A0A538U993"/>
<evidence type="ECO:0000256" key="9">
    <source>
        <dbReference type="ARBA" id="ARBA00022842"/>
    </source>
</evidence>
<dbReference type="Proteomes" id="UP000319771">
    <property type="component" value="Unassembled WGS sequence"/>
</dbReference>
<dbReference type="GO" id="GO:0016740">
    <property type="term" value="F:transferase activity"/>
    <property type="evidence" value="ECO:0007669"/>
    <property type="project" value="UniProtKB-KW"/>
</dbReference>
<evidence type="ECO:0000256" key="6">
    <source>
        <dbReference type="ARBA" id="ARBA00022723"/>
    </source>
</evidence>
<proteinExistence type="inferred from homology"/>
<dbReference type="Gene3D" id="3.40.50.300">
    <property type="entry name" value="P-loop containing nucleotide triphosphate hydrolases"/>
    <property type="match status" value="1"/>
</dbReference>
<evidence type="ECO:0000256" key="10">
    <source>
        <dbReference type="ARBA" id="ARBA00032441"/>
    </source>
</evidence>
<evidence type="ECO:0000256" key="3">
    <source>
        <dbReference type="ARBA" id="ARBA00019010"/>
    </source>
</evidence>
<evidence type="ECO:0000256" key="8">
    <source>
        <dbReference type="ARBA" id="ARBA00022840"/>
    </source>
</evidence>
<dbReference type="GO" id="GO:0002949">
    <property type="term" value="P:tRNA threonylcarbamoyladenosine modification"/>
    <property type="evidence" value="ECO:0007669"/>
    <property type="project" value="InterPro"/>
</dbReference>
<comment type="subcellular location">
    <subcellularLocation>
        <location evidence="1">Cytoplasm</location>
    </subcellularLocation>
</comment>
<keyword evidence="5" id="KW-0819">tRNA processing</keyword>
<keyword evidence="6" id="KW-0479">Metal-binding</keyword>
<dbReference type="EMBL" id="VBPB01000107">
    <property type="protein sequence ID" value="TMQ72462.1"/>
    <property type="molecule type" value="Genomic_DNA"/>
</dbReference>
<evidence type="ECO:0000313" key="12">
    <source>
        <dbReference type="Proteomes" id="UP000319771"/>
    </source>
</evidence>
<dbReference type="GO" id="GO:0005524">
    <property type="term" value="F:ATP binding"/>
    <property type="evidence" value="ECO:0007669"/>
    <property type="project" value="UniProtKB-KW"/>
</dbReference>
<keyword evidence="4" id="KW-0963">Cytoplasm</keyword>
<keyword evidence="9" id="KW-0460">Magnesium</keyword>
<dbReference type="NCBIfam" id="TIGR00150">
    <property type="entry name" value="T6A_YjeE"/>
    <property type="match status" value="1"/>
</dbReference>
<keyword evidence="8" id="KW-0067">ATP-binding</keyword>
<name>A0A538U993_UNCEI</name>
<sequence length="166" mass="17573">MSGPAVAPEGDLRATASPEATERLGEALAGSLAAGDVLLLVGPLGAGKTCLVAGLARGLGCPGRVRSPSFTLVNEYEGRLPLFHLDLYRLQGPEAEALGLEERLERGVLAVEWGERLPRHLCQQALALRFEIATATERRIHASGEGARGRQLLDGFRAAAAKAAWR</sequence>